<dbReference type="Gene3D" id="3.40.50.150">
    <property type="entry name" value="Vaccinia Virus protein VP39"/>
    <property type="match status" value="1"/>
</dbReference>
<organism evidence="1 2">
    <name type="scientific">Hymenobacter mellowenesis</name>
    <dbReference type="NCBI Taxonomy" id="3063995"/>
    <lineage>
        <taxon>Bacteria</taxon>
        <taxon>Pseudomonadati</taxon>
        <taxon>Bacteroidota</taxon>
        <taxon>Cytophagia</taxon>
        <taxon>Cytophagales</taxon>
        <taxon>Hymenobacteraceae</taxon>
        <taxon>Hymenobacter</taxon>
    </lineage>
</organism>
<proteinExistence type="predicted"/>
<reference evidence="1" key="1">
    <citation type="submission" date="2023-07" db="EMBL/GenBank/DDBJ databases">
        <authorList>
            <person name="Kim M.K."/>
        </authorList>
    </citation>
    <scope>NUCLEOTIDE SEQUENCE</scope>
    <source>
        <strain evidence="1">M29</strain>
    </source>
</reference>
<dbReference type="InterPro" id="IPR029063">
    <property type="entry name" value="SAM-dependent_MTases_sf"/>
</dbReference>
<keyword evidence="2" id="KW-1185">Reference proteome</keyword>
<sequence>MNEFFTKFCELEPAFIFSDIAALDPASGGSSVDAMPYPVALEQLGCTRITTLDIRADSRASIKADYINWIPEQQYDLVITNPPYLIALEYIATALDDCVDGGFVVMLLRLNFFGSIGRRAFWKDHMPLYCIVHAQRPRFNGKSDSVEYCHMVWKKGFNPDNTKLFIV</sequence>
<dbReference type="PROSITE" id="PS00092">
    <property type="entry name" value="N6_MTASE"/>
    <property type="match status" value="1"/>
</dbReference>
<dbReference type="EMBL" id="JAUQSX010000018">
    <property type="protein sequence ID" value="MDO7849579.1"/>
    <property type="molecule type" value="Genomic_DNA"/>
</dbReference>
<evidence type="ECO:0000313" key="1">
    <source>
        <dbReference type="EMBL" id="MDO7849579.1"/>
    </source>
</evidence>
<accession>A0ABT9AIC3</accession>
<gene>
    <name evidence="1" type="ORF">Q5H92_24670</name>
</gene>
<dbReference type="SUPFAM" id="SSF53335">
    <property type="entry name" value="S-adenosyl-L-methionine-dependent methyltransferases"/>
    <property type="match status" value="1"/>
</dbReference>
<dbReference type="RefSeq" id="WP_305014245.1">
    <property type="nucleotide sequence ID" value="NZ_JAUQSX010000018.1"/>
</dbReference>
<comment type="caution">
    <text evidence="1">The sequence shown here is derived from an EMBL/GenBank/DDBJ whole genome shotgun (WGS) entry which is preliminary data.</text>
</comment>
<evidence type="ECO:0008006" key="3">
    <source>
        <dbReference type="Google" id="ProtNLM"/>
    </source>
</evidence>
<protein>
    <recommendedName>
        <fullName evidence="3">DNA methyltransferase</fullName>
    </recommendedName>
</protein>
<dbReference type="InterPro" id="IPR002052">
    <property type="entry name" value="DNA_methylase_N6_adenine_CS"/>
</dbReference>
<name>A0ABT9AIC3_9BACT</name>
<evidence type="ECO:0000313" key="2">
    <source>
        <dbReference type="Proteomes" id="UP001167796"/>
    </source>
</evidence>
<dbReference type="Proteomes" id="UP001167796">
    <property type="component" value="Unassembled WGS sequence"/>
</dbReference>